<proteinExistence type="predicted"/>
<dbReference type="EMBL" id="AZBU02000013">
    <property type="protein sequence ID" value="TKR58453.1"/>
    <property type="molecule type" value="Genomic_DNA"/>
</dbReference>
<evidence type="ECO:0000313" key="2">
    <source>
        <dbReference type="Proteomes" id="UP000298663"/>
    </source>
</evidence>
<comment type="caution">
    <text evidence="1">The sequence shown here is derived from an EMBL/GenBank/DDBJ whole genome shotgun (WGS) entry which is preliminary data.</text>
</comment>
<dbReference type="AlphaFoldDB" id="A0A4U5LR53"/>
<organism evidence="1 2">
    <name type="scientific">Steinernema carpocapsae</name>
    <name type="common">Entomopathogenic nematode</name>
    <dbReference type="NCBI Taxonomy" id="34508"/>
    <lineage>
        <taxon>Eukaryota</taxon>
        <taxon>Metazoa</taxon>
        <taxon>Ecdysozoa</taxon>
        <taxon>Nematoda</taxon>
        <taxon>Chromadorea</taxon>
        <taxon>Rhabditida</taxon>
        <taxon>Tylenchina</taxon>
        <taxon>Panagrolaimomorpha</taxon>
        <taxon>Strongyloidoidea</taxon>
        <taxon>Steinernematidae</taxon>
        <taxon>Steinernema</taxon>
    </lineage>
</organism>
<accession>A0A4U5LR53</accession>
<dbReference type="Proteomes" id="UP000298663">
    <property type="component" value="Unassembled WGS sequence"/>
</dbReference>
<gene>
    <name evidence="1" type="ORF">L596_029895</name>
</gene>
<name>A0A4U5LR53_STECR</name>
<reference evidence="1 2" key="2">
    <citation type="journal article" date="2019" name="G3 (Bethesda)">
        <title>Hybrid Assembly of the Genome of the Entomopathogenic Nematode Steinernema carpocapsae Identifies the X-Chromosome.</title>
        <authorList>
            <person name="Serra L."/>
            <person name="Macchietto M."/>
            <person name="Macias-Munoz A."/>
            <person name="McGill C.J."/>
            <person name="Rodriguez I.M."/>
            <person name="Rodriguez B."/>
            <person name="Murad R."/>
            <person name="Mortazavi A."/>
        </authorList>
    </citation>
    <scope>NUCLEOTIDE SEQUENCE [LARGE SCALE GENOMIC DNA]</scope>
    <source>
        <strain evidence="1 2">ALL</strain>
    </source>
</reference>
<reference evidence="1 2" key="1">
    <citation type="journal article" date="2015" name="Genome Biol.">
        <title>Comparative genomics of Steinernema reveals deeply conserved gene regulatory networks.</title>
        <authorList>
            <person name="Dillman A.R."/>
            <person name="Macchietto M."/>
            <person name="Porter C.F."/>
            <person name="Rogers A."/>
            <person name="Williams B."/>
            <person name="Antoshechkin I."/>
            <person name="Lee M.M."/>
            <person name="Goodwin Z."/>
            <person name="Lu X."/>
            <person name="Lewis E.E."/>
            <person name="Goodrich-Blair H."/>
            <person name="Stock S.P."/>
            <person name="Adams B.J."/>
            <person name="Sternberg P.W."/>
            <person name="Mortazavi A."/>
        </authorList>
    </citation>
    <scope>NUCLEOTIDE SEQUENCE [LARGE SCALE GENOMIC DNA]</scope>
    <source>
        <strain evidence="1 2">ALL</strain>
    </source>
</reference>
<protein>
    <submittedName>
        <fullName evidence="1">Uncharacterized protein</fullName>
    </submittedName>
</protein>
<keyword evidence="2" id="KW-1185">Reference proteome</keyword>
<sequence>MVAKAVTNARLSQQPSSNPSNCFCLLSELQNYVCKEKITFFSDLRSTPRSIIAAFLSGVSGVVSRQQRRRTETQITCSSAIWTS</sequence>
<evidence type="ECO:0000313" key="1">
    <source>
        <dbReference type="EMBL" id="TKR58453.1"/>
    </source>
</evidence>